<comment type="subcellular location">
    <subcellularLocation>
        <location evidence="1">Nucleus</location>
    </subcellularLocation>
</comment>
<evidence type="ECO:0000256" key="6">
    <source>
        <dbReference type="ARBA" id="ARBA00022833"/>
    </source>
</evidence>
<dbReference type="GO" id="GO:0003713">
    <property type="term" value="F:transcription coactivator activity"/>
    <property type="evidence" value="ECO:0007669"/>
    <property type="project" value="TreeGrafter"/>
</dbReference>
<keyword evidence="3" id="KW-0808">Transferase</keyword>
<dbReference type="Proteomes" id="UP000887578">
    <property type="component" value="Unplaced"/>
</dbReference>
<evidence type="ECO:0000256" key="4">
    <source>
        <dbReference type="ARBA" id="ARBA00022723"/>
    </source>
</evidence>
<evidence type="ECO:0000256" key="11">
    <source>
        <dbReference type="ARBA" id="ARBA00048017"/>
    </source>
</evidence>
<dbReference type="GO" id="GO:0005634">
    <property type="term" value="C:nucleus"/>
    <property type="evidence" value="ECO:0007669"/>
    <property type="project" value="UniProtKB-SubCell"/>
</dbReference>
<dbReference type="WBParaSite" id="PDA_v2.g5914.t1">
    <property type="protein sequence ID" value="PDA_v2.g5914.t1"/>
    <property type="gene ID" value="PDA_v2.g5914"/>
</dbReference>
<dbReference type="Gene3D" id="1.20.1020.10">
    <property type="entry name" value="TAZ domain"/>
    <property type="match status" value="1"/>
</dbReference>
<evidence type="ECO:0000256" key="9">
    <source>
        <dbReference type="ARBA" id="ARBA00023163"/>
    </source>
</evidence>
<keyword evidence="6 12" id="KW-0862">Zinc</keyword>
<keyword evidence="9" id="KW-0804">Transcription</keyword>
<dbReference type="GO" id="GO:0031490">
    <property type="term" value="F:chromatin DNA binding"/>
    <property type="evidence" value="ECO:0007669"/>
    <property type="project" value="TreeGrafter"/>
</dbReference>
<dbReference type="GO" id="GO:0005667">
    <property type="term" value="C:transcription regulator complex"/>
    <property type="evidence" value="ECO:0007669"/>
    <property type="project" value="TreeGrafter"/>
</dbReference>
<organism evidence="14 15">
    <name type="scientific">Panagrolaimus davidi</name>
    <dbReference type="NCBI Taxonomy" id="227884"/>
    <lineage>
        <taxon>Eukaryota</taxon>
        <taxon>Metazoa</taxon>
        <taxon>Ecdysozoa</taxon>
        <taxon>Nematoda</taxon>
        <taxon>Chromadorea</taxon>
        <taxon>Rhabditida</taxon>
        <taxon>Tylenchina</taxon>
        <taxon>Panagrolaimomorpha</taxon>
        <taxon>Panagrolaimoidea</taxon>
        <taxon>Panagrolaimidae</taxon>
        <taxon>Panagrolaimus</taxon>
    </lineage>
</organism>
<dbReference type="EC" id="2.3.1.48" evidence="2"/>
<evidence type="ECO:0000256" key="2">
    <source>
        <dbReference type="ARBA" id="ARBA00013184"/>
    </source>
</evidence>
<evidence type="ECO:0000256" key="5">
    <source>
        <dbReference type="ARBA" id="ARBA00022771"/>
    </source>
</evidence>
<feature type="domain" description="TAZ-type" evidence="13">
    <location>
        <begin position="24"/>
        <end position="105"/>
    </location>
</feature>
<dbReference type="InterPro" id="IPR013178">
    <property type="entry name" value="Histone_AcTrfase_Rtt109/CBP"/>
</dbReference>
<evidence type="ECO:0000256" key="8">
    <source>
        <dbReference type="ARBA" id="ARBA00023015"/>
    </source>
</evidence>
<dbReference type="PANTHER" id="PTHR13808">
    <property type="entry name" value="CBP/P300-RELATED"/>
    <property type="match status" value="1"/>
</dbReference>
<dbReference type="GO" id="GO:0008270">
    <property type="term" value="F:zinc ion binding"/>
    <property type="evidence" value="ECO:0007669"/>
    <property type="project" value="UniProtKB-KW"/>
</dbReference>
<dbReference type="SUPFAM" id="SSF57933">
    <property type="entry name" value="TAZ domain"/>
    <property type="match status" value="1"/>
</dbReference>
<keyword evidence="10" id="KW-0539">Nucleus</keyword>
<keyword evidence="8" id="KW-0805">Transcription regulation</keyword>
<keyword evidence="5 12" id="KW-0863">Zinc-finger</keyword>
<evidence type="ECO:0000256" key="10">
    <source>
        <dbReference type="ARBA" id="ARBA00023242"/>
    </source>
</evidence>
<protein>
    <recommendedName>
        <fullName evidence="2">histone acetyltransferase</fullName>
        <ecNumber evidence="2">2.3.1.48</ecNumber>
    </recommendedName>
</protein>
<dbReference type="InterPro" id="IPR035898">
    <property type="entry name" value="TAZ_dom_sf"/>
</dbReference>
<comment type="catalytic activity">
    <reaction evidence="11">
        <text>L-lysyl-[protein] + acetyl-CoA = N(6)-acetyl-L-lysyl-[protein] + CoA + H(+)</text>
        <dbReference type="Rhea" id="RHEA:45948"/>
        <dbReference type="Rhea" id="RHEA-COMP:9752"/>
        <dbReference type="Rhea" id="RHEA-COMP:10731"/>
        <dbReference type="ChEBI" id="CHEBI:15378"/>
        <dbReference type="ChEBI" id="CHEBI:29969"/>
        <dbReference type="ChEBI" id="CHEBI:57287"/>
        <dbReference type="ChEBI" id="CHEBI:57288"/>
        <dbReference type="ChEBI" id="CHEBI:61930"/>
        <dbReference type="EC" id="2.3.1.48"/>
    </reaction>
</comment>
<reference evidence="15" key="1">
    <citation type="submission" date="2022-11" db="UniProtKB">
        <authorList>
            <consortium name="WormBaseParasite"/>
        </authorList>
    </citation>
    <scope>IDENTIFICATION</scope>
</reference>
<keyword evidence="7" id="KW-0156">Chromatin regulator</keyword>
<dbReference type="PROSITE" id="PS50134">
    <property type="entry name" value="ZF_TAZ"/>
    <property type="match status" value="1"/>
</dbReference>
<evidence type="ECO:0000259" key="13">
    <source>
        <dbReference type="PROSITE" id="PS50134"/>
    </source>
</evidence>
<dbReference type="PANTHER" id="PTHR13808:SF1">
    <property type="entry name" value="HISTONE ACETYLTRANSFERASE"/>
    <property type="match status" value="1"/>
</dbReference>
<dbReference type="AlphaFoldDB" id="A0A914QR13"/>
<evidence type="ECO:0000256" key="3">
    <source>
        <dbReference type="ARBA" id="ARBA00022679"/>
    </source>
</evidence>
<dbReference type="InterPro" id="IPR000197">
    <property type="entry name" value="Znf_TAZ"/>
</dbReference>
<accession>A0A914QR13</accession>
<keyword evidence="14" id="KW-1185">Reference proteome</keyword>
<evidence type="ECO:0000256" key="7">
    <source>
        <dbReference type="ARBA" id="ARBA00022853"/>
    </source>
</evidence>
<dbReference type="GO" id="GO:0045944">
    <property type="term" value="P:positive regulation of transcription by RNA polymerase II"/>
    <property type="evidence" value="ECO:0007669"/>
    <property type="project" value="TreeGrafter"/>
</dbReference>
<dbReference type="Pfam" id="PF02135">
    <property type="entry name" value="zf-TAZ"/>
    <property type="match status" value="1"/>
</dbReference>
<evidence type="ECO:0000256" key="1">
    <source>
        <dbReference type="ARBA" id="ARBA00004123"/>
    </source>
</evidence>
<dbReference type="GO" id="GO:0000123">
    <property type="term" value="C:histone acetyltransferase complex"/>
    <property type="evidence" value="ECO:0007669"/>
    <property type="project" value="TreeGrafter"/>
</dbReference>
<proteinExistence type="predicted"/>
<dbReference type="SMART" id="SM00551">
    <property type="entry name" value="ZnF_TAZ"/>
    <property type="match status" value="1"/>
</dbReference>
<evidence type="ECO:0000313" key="15">
    <source>
        <dbReference type="WBParaSite" id="PDA_v2.g5914.t1"/>
    </source>
</evidence>
<keyword evidence="4 12" id="KW-0479">Metal-binding</keyword>
<dbReference type="GO" id="GO:0004402">
    <property type="term" value="F:histone acetyltransferase activity"/>
    <property type="evidence" value="ECO:0007669"/>
    <property type="project" value="InterPro"/>
</dbReference>
<sequence length="130" mass="15085">MASQAFNGNTESNSKPNILTAHNCQQREEEVKKIFMDIVHADKCVDESCPLEKCLKCKKVLEHVRQCKKQQEFQCPICKRFVRILHFHAKPCAVEFCAVPFCHEFREIIAKKNEEALIQEFGNLSVKDFI</sequence>
<evidence type="ECO:0000256" key="12">
    <source>
        <dbReference type="PROSITE-ProRule" id="PRU00203"/>
    </source>
</evidence>
<evidence type="ECO:0000313" key="14">
    <source>
        <dbReference type="Proteomes" id="UP000887578"/>
    </source>
</evidence>
<feature type="zinc finger region" description="TAZ-type" evidence="12">
    <location>
        <begin position="24"/>
        <end position="105"/>
    </location>
</feature>
<name>A0A914QR13_9BILA</name>